<keyword evidence="1" id="KW-0460">Magnesium</keyword>
<dbReference type="EMBL" id="CP013050">
    <property type="protein sequence ID" value="ALM74329.1"/>
    <property type="molecule type" value="Genomic_DNA"/>
</dbReference>
<gene>
    <name evidence="2" type="ORF">TBCH5v1_0353</name>
</gene>
<protein>
    <submittedName>
        <fullName evidence="2">Nucleic acid-binding protein, containing PIN domain</fullName>
    </submittedName>
</protein>
<evidence type="ECO:0000313" key="2">
    <source>
        <dbReference type="EMBL" id="ALM74329.1"/>
    </source>
</evidence>
<dbReference type="AlphaFoldDB" id="A0A0S1X994"/>
<dbReference type="Gene3D" id="3.40.50.1010">
    <property type="entry name" value="5'-nuclease"/>
    <property type="match status" value="1"/>
</dbReference>
<evidence type="ECO:0000256" key="1">
    <source>
        <dbReference type="ARBA" id="ARBA00022842"/>
    </source>
</evidence>
<dbReference type="InterPro" id="IPR044153">
    <property type="entry name" value="PIN_Pae0151-like"/>
</dbReference>
<sequence length="98" mass="11023">MALIEGANAIWKRCVLYQDIPLKTAEKLLGYLHSTKGIIIYEDPIEYLPKAEEIALENNVTVYDSLYIAQALKYGKLATSDEKQGKVAEKLGIVVFYL</sequence>
<dbReference type="PANTHER" id="PTHR35901">
    <property type="entry name" value="RIBONUCLEASE VAPC3"/>
    <property type="match status" value="1"/>
</dbReference>
<dbReference type="InterPro" id="IPR029060">
    <property type="entry name" value="PIN-like_dom_sf"/>
</dbReference>
<organism evidence="2 3">
    <name type="scientific">Thermococcus barophilus</name>
    <dbReference type="NCBI Taxonomy" id="55802"/>
    <lineage>
        <taxon>Archaea</taxon>
        <taxon>Methanobacteriati</taxon>
        <taxon>Methanobacteriota</taxon>
        <taxon>Thermococci</taxon>
        <taxon>Thermococcales</taxon>
        <taxon>Thermococcaceae</taxon>
        <taxon>Thermococcus</taxon>
    </lineage>
</organism>
<evidence type="ECO:0000313" key="3">
    <source>
        <dbReference type="Proteomes" id="UP000066042"/>
    </source>
</evidence>
<dbReference type="InterPro" id="IPR051619">
    <property type="entry name" value="TypeII_TA_RNase_PINc/VapC"/>
</dbReference>
<dbReference type="Proteomes" id="UP000066042">
    <property type="component" value="Chromosome"/>
</dbReference>
<accession>A0A0S1X994</accession>
<dbReference type="PATRIC" id="fig|55802.8.peg.348"/>
<dbReference type="SUPFAM" id="SSF88723">
    <property type="entry name" value="PIN domain-like"/>
    <property type="match status" value="1"/>
</dbReference>
<name>A0A0S1X994_THEBA</name>
<dbReference type="STRING" id="55802.TBCH5v1_0353"/>
<dbReference type="PANTHER" id="PTHR35901:SF1">
    <property type="entry name" value="EXONUCLEASE VAPC9"/>
    <property type="match status" value="1"/>
</dbReference>
<dbReference type="CDD" id="cd09873">
    <property type="entry name" value="PIN_Pae0151-like"/>
    <property type="match status" value="1"/>
</dbReference>
<proteinExistence type="predicted"/>
<reference evidence="2 3" key="1">
    <citation type="journal article" date="2016" name="Genome Announc.">
        <title>Complete genome sequence of the hyperthermophilic and piezophilic archaeon Thermococcus barophilus Ch5, capable of growth at the expense of hydrogenogenesis from carbon monoxide and formate.</title>
        <authorList>
            <person name="Oger P."/>
            <person name="Sokolova T.G."/>
            <person name="Kozhevnikova D.A."/>
            <person name="Taranov E.A."/>
            <person name="Vannier P."/>
            <person name="Lee H.S."/>
            <person name="Kwon K.K."/>
            <person name="Kang S.G."/>
            <person name="Lee J.H."/>
            <person name="Bonch-Osmolovskaya E.A."/>
            <person name="Lebedinsky A.V."/>
        </authorList>
    </citation>
    <scope>NUCLEOTIDE SEQUENCE [LARGE SCALE GENOMIC DNA]</scope>
    <source>
        <strain evidence="3">Ch5</strain>
    </source>
</reference>